<evidence type="ECO:0000259" key="2">
    <source>
        <dbReference type="PROSITE" id="PS50097"/>
    </source>
</evidence>
<evidence type="ECO:0000256" key="1">
    <source>
        <dbReference type="SAM" id="MobiDB-lite"/>
    </source>
</evidence>
<feature type="compositionally biased region" description="Low complexity" evidence="1">
    <location>
        <begin position="37"/>
        <end position="46"/>
    </location>
</feature>
<feature type="region of interest" description="Disordered" evidence="1">
    <location>
        <begin position="811"/>
        <end position="835"/>
    </location>
</feature>
<feature type="region of interest" description="Disordered" evidence="1">
    <location>
        <begin position="599"/>
        <end position="619"/>
    </location>
</feature>
<dbReference type="PANTHER" id="PTHR16064">
    <property type="entry name" value="BTB POZ DOMAIN CONTAINING 7"/>
    <property type="match status" value="1"/>
</dbReference>
<dbReference type="InterPro" id="IPR000210">
    <property type="entry name" value="BTB/POZ_dom"/>
</dbReference>
<dbReference type="RefSeq" id="XP_028966950.1">
    <property type="nucleotide sequence ID" value="XM_029111117.1"/>
</dbReference>
<sequence length="924" mass="102790">MGQSPLSGTGPPPGQQQQQAPQQQPQLQQVLPDLHNHSSASSHASAQTCQPTPSSAGPSSHQQCGNDYISASGSQDTASKKCPRTTQFSAASRPLSTLKKRLIRGKRRSSKNYDHAQIFRDFIRNTGWTGRDLSSLVREYECLAALRELENQADLARPTANAARRDLATLFESKLCADITLVYRGSSFPAHRAILCVRCPFFRELLSEPATLASQIVVEIDIPGVTLQLFNDLIRYLYTGDLYVTHSGSLGTLLKLSEQFGIPHPLEQDLRYLIETEIFCDALLVFSNNGSNNNANMTTSSSSGTPSSAGTTNEFCKWCSSTAEFSCHKAILAARSRFLRAAILRQQRREGVLLQRSVRITLDRSVVPVKYSKVILWSIYQDSVDFSSLLPGDSLLQDVMEVYQISRLLEIDSLTQNCEDVIAELLAVDNLIPVLNWSQQPHASRWVRRQAINFIREEFAAVAASPYVLCQIPPETLHEVLSSDFVQASELEILNAIIKWADNRTLGNPDSMTAEMLLKRNTSERQGKDSFGSCRSSGKRSASLDLLRDAAFCEDSPETIQKLVCRVRFAHILPKGENELIQLCAQRGLLPPNAAADLLKSSSNHQQQQQSHSQRSGASVWSSQRPRLFLPYFEEAKSILESFEHVCQTTSCVASHFSIGSSTTPSLALTSSHVTRSEENLVDSLSRKDPAPEQIVPNGSYLIDLSRPPALDDDIQDTKVDEALMVAPSEELLHQMRHRESELWTQPSACKSIALAPHKRALVSSMLQLRVVREMGFPDETAHALKNYKTTTQSSAQNTFSQSSKRYTAIDSDSDLTLGSRPSGRKSQSRNPHNMQSVHYSLARRKQRLHIPSQFLLRDDTLPVSSLMPWTAPPQMAQTQIQNLATTNRRLMSTFGFGMVDYNYCRHGDRAYREHIQSQGGING</sequence>
<dbReference type="SUPFAM" id="SSF54695">
    <property type="entry name" value="POZ domain"/>
    <property type="match status" value="2"/>
</dbReference>
<dbReference type="Gene3D" id="1.25.40.420">
    <property type="match status" value="1"/>
</dbReference>
<dbReference type="InterPro" id="IPR011705">
    <property type="entry name" value="BACK"/>
</dbReference>
<feature type="domain" description="BTB" evidence="2">
    <location>
        <begin position="177"/>
        <end position="246"/>
    </location>
</feature>
<accession>A0AAJ7SE67</accession>
<dbReference type="PANTHER" id="PTHR16064:SF3">
    <property type="entry name" value="BTB_POZ DOMAIN-CONTAINING PROTEIN 7"/>
    <property type="match status" value="1"/>
</dbReference>
<dbReference type="InterPro" id="IPR011333">
    <property type="entry name" value="SKP1/BTB/POZ_sf"/>
</dbReference>
<protein>
    <submittedName>
        <fullName evidence="4">BTB/POZ domain-containing protein 7</fullName>
    </submittedName>
</protein>
<gene>
    <name evidence="4" type="primary">LOC108864093</name>
</gene>
<feature type="compositionally biased region" description="Low complexity" evidence="1">
    <location>
        <begin position="601"/>
        <end position="616"/>
    </location>
</feature>
<name>A0AAJ7SE67_9ACAR</name>
<dbReference type="Pfam" id="PF00651">
    <property type="entry name" value="BTB"/>
    <property type="match status" value="2"/>
</dbReference>
<feature type="compositionally biased region" description="Polar residues" evidence="1">
    <location>
        <begin position="47"/>
        <end position="77"/>
    </location>
</feature>
<dbReference type="KEGG" id="goe:108864093"/>
<reference evidence="4" key="1">
    <citation type="submission" date="2025-08" db="UniProtKB">
        <authorList>
            <consortium name="RefSeq"/>
        </authorList>
    </citation>
    <scope>IDENTIFICATION</scope>
</reference>
<feature type="region of interest" description="Disordered" evidence="1">
    <location>
        <begin position="1"/>
        <end position="90"/>
    </location>
</feature>
<dbReference type="GO" id="GO:0061138">
    <property type="term" value="P:morphogenesis of a branching epithelium"/>
    <property type="evidence" value="ECO:0007669"/>
    <property type="project" value="InterPro"/>
</dbReference>
<dbReference type="PROSITE" id="PS50097">
    <property type="entry name" value="BTB"/>
    <property type="match status" value="1"/>
</dbReference>
<dbReference type="Pfam" id="PF07707">
    <property type="entry name" value="BACK"/>
    <property type="match status" value="1"/>
</dbReference>
<dbReference type="Gene3D" id="3.30.710.10">
    <property type="entry name" value="Potassium Channel Kv1.1, Chain A"/>
    <property type="match status" value="2"/>
</dbReference>
<dbReference type="GeneID" id="108864093"/>
<dbReference type="AlphaFoldDB" id="A0AAJ7SE67"/>
<dbReference type="InterPro" id="IPR042345">
    <property type="entry name" value="Btbd7"/>
</dbReference>
<feature type="compositionally biased region" description="Low complexity" evidence="1">
    <location>
        <begin position="1"/>
        <end position="29"/>
    </location>
</feature>
<organism evidence="3 4">
    <name type="scientific">Galendromus occidentalis</name>
    <name type="common">western predatory mite</name>
    <dbReference type="NCBI Taxonomy" id="34638"/>
    <lineage>
        <taxon>Eukaryota</taxon>
        <taxon>Metazoa</taxon>
        <taxon>Ecdysozoa</taxon>
        <taxon>Arthropoda</taxon>
        <taxon>Chelicerata</taxon>
        <taxon>Arachnida</taxon>
        <taxon>Acari</taxon>
        <taxon>Parasitiformes</taxon>
        <taxon>Mesostigmata</taxon>
        <taxon>Gamasina</taxon>
        <taxon>Phytoseioidea</taxon>
        <taxon>Phytoseiidae</taxon>
        <taxon>Typhlodrominae</taxon>
        <taxon>Galendromus</taxon>
    </lineage>
</organism>
<evidence type="ECO:0000313" key="3">
    <source>
        <dbReference type="Proteomes" id="UP000694867"/>
    </source>
</evidence>
<dbReference type="Proteomes" id="UP000694867">
    <property type="component" value="Unplaced"/>
</dbReference>
<keyword evidence="3" id="KW-1185">Reference proteome</keyword>
<proteinExistence type="predicted"/>
<dbReference type="SMART" id="SM00225">
    <property type="entry name" value="BTB"/>
    <property type="match status" value="2"/>
</dbReference>
<feature type="region of interest" description="Disordered" evidence="1">
    <location>
        <begin position="520"/>
        <end position="539"/>
    </location>
</feature>
<evidence type="ECO:0000313" key="4">
    <source>
        <dbReference type="RefSeq" id="XP_028966950.1"/>
    </source>
</evidence>